<feature type="transmembrane region" description="Helical" evidence="2">
    <location>
        <begin position="250"/>
        <end position="269"/>
    </location>
</feature>
<feature type="transmembrane region" description="Helical" evidence="2">
    <location>
        <begin position="12"/>
        <end position="39"/>
    </location>
</feature>
<feature type="transmembrane region" description="Helical" evidence="2">
    <location>
        <begin position="219"/>
        <end position="238"/>
    </location>
</feature>
<keyword evidence="2" id="KW-1133">Transmembrane helix</keyword>
<dbReference type="Proteomes" id="UP000000328">
    <property type="component" value="Chromosome"/>
</dbReference>
<keyword evidence="2" id="KW-0472">Membrane</keyword>
<dbReference type="HOGENOM" id="CLU_693784_0_0_11"/>
<evidence type="ECO:0000256" key="2">
    <source>
        <dbReference type="SAM" id="Phobius"/>
    </source>
</evidence>
<feature type="compositionally biased region" description="Basic and acidic residues" evidence="1">
    <location>
        <begin position="382"/>
        <end position="397"/>
    </location>
</feature>
<gene>
    <name evidence="3" type="ordered locus">AMED_0994</name>
</gene>
<dbReference type="PATRIC" id="fig|749927.5.peg.1024"/>
<accession>A0A0H3CW11</accession>
<dbReference type="GeneID" id="92868790"/>
<protein>
    <submittedName>
        <fullName evidence="3">Uncharacterized protein</fullName>
    </submittedName>
</protein>
<evidence type="ECO:0000313" key="4">
    <source>
        <dbReference type="Proteomes" id="UP000000328"/>
    </source>
</evidence>
<name>A0A0H3CW11_AMYMU</name>
<feature type="compositionally biased region" description="Acidic residues" evidence="1">
    <location>
        <begin position="313"/>
        <end position="328"/>
    </location>
</feature>
<feature type="transmembrane region" description="Helical" evidence="2">
    <location>
        <begin position="59"/>
        <end position="79"/>
    </location>
</feature>
<evidence type="ECO:0000256" key="1">
    <source>
        <dbReference type="SAM" id="MobiDB-lite"/>
    </source>
</evidence>
<feature type="compositionally biased region" description="Low complexity" evidence="1">
    <location>
        <begin position="362"/>
        <end position="379"/>
    </location>
</feature>
<feature type="transmembrane region" description="Helical" evidence="2">
    <location>
        <begin position="138"/>
        <end position="159"/>
    </location>
</feature>
<dbReference type="KEGG" id="amd:AMED_0994"/>
<organism evidence="3 4">
    <name type="scientific">Amycolatopsis mediterranei (strain U-32)</name>
    <dbReference type="NCBI Taxonomy" id="749927"/>
    <lineage>
        <taxon>Bacteria</taxon>
        <taxon>Bacillati</taxon>
        <taxon>Actinomycetota</taxon>
        <taxon>Actinomycetes</taxon>
        <taxon>Pseudonocardiales</taxon>
        <taxon>Pseudonocardiaceae</taxon>
        <taxon>Amycolatopsis</taxon>
    </lineage>
</organism>
<dbReference type="EMBL" id="CP002000">
    <property type="protein sequence ID" value="ADJ42812.1"/>
    <property type="molecule type" value="Genomic_DNA"/>
</dbReference>
<sequence>MAASRPDDGVAVPWLAGVVLAGIGAGLAVVALTFPWISVRTGPRTSSFTLAVTSIERQGPTFAVLLVLTGVGAAVAFAAARRRTGIRWLLVVVCAPVPALSALFVGLRANAADLGSSLPSAGLDPARPDLLVTPAQGLVFYTGGLLFLGLGVAIAGVPAATRIPMAPATAPPPARRTPAVRLTALVLAVPLVVLSQALPWFEIDNTEGDLPAVVTGWPAIYRVGLIATLVLLVATALTTGWRRATLRTTALYVCGGLYGVLLINAWLLWDPTGIANRVSAQRDELALGMGYFAALVAVPLLAVVVGPRITQEPDTEPAVDPEPGEELAAEGQAGPDSRAELEPGAKSKLGIEMATEPRTESAPGAGPAAEAQAGPLPAAKPAELERETGPKQEGAEA</sequence>
<feature type="region of interest" description="Disordered" evidence="1">
    <location>
        <begin position="311"/>
        <end position="397"/>
    </location>
</feature>
<dbReference type="AlphaFoldDB" id="A0A0H3CW11"/>
<proteinExistence type="predicted"/>
<feature type="transmembrane region" description="Helical" evidence="2">
    <location>
        <begin position="289"/>
        <end position="306"/>
    </location>
</feature>
<keyword evidence="2" id="KW-0812">Transmembrane</keyword>
<feature type="transmembrane region" description="Helical" evidence="2">
    <location>
        <begin position="179"/>
        <end position="199"/>
    </location>
</feature>
<evidence type="ECO:0000313" key="3">
    <source>
        <dbReference type="EMBL" id="ADJ42812.1"/>
    </source>
</evidence>
<dbReference type="RefSeq" id="WP_013222904.1">
    <property type="nucleotide sequence ID" value="NC_014318.1"/>
</dbReference>
<reference evidence="3 4" key="1">
    <citation type="journal article" date="2010" name="Cell Res.">
        <title>Complete genome sequence of the rifamycin SV-producing Amycolatopsis mediterranei U32 revealed its genetic characteristics in phylogeny and metabolism.</title>
        <authorList>
            <person name="Zhao W."/>
            <person name="Zhong Y."/>
            <person name="Yuan H."/>
            <person name="Wang J."/>
            <person name="Zheng H."/>
            <person name="Wang Y."/>
            <person name="Cen X."/>
            <person name="Xu F."/>
            <person name="Bai J."/>
            <person name="Han X."/>
            <person name="Lu G."/>
            <person name="Zhu Y."/>
            <person name="Shao Z."/>
            <person name="Yan H."/>
            <person name="Li C."/>
            <person name="Peng N."/>
            <person name="Zhang Z."/>
            <person name="Zhang Y."/>
            <person name="Lin W."/>
            <person name="Fan Y."/>
            <person name="Qin Z."/>
            <person name="Hu Y."/>
            <person name="Zhu B."/>
            <person name="Wang S."/>
            <person name="Ding X."/>
            <person name="Zhao G.P."/>
        </authorList>
    </citation>
    <scope>NUCLEOTIDE SEQUENCE [LARGE SCALE GENOMIC DNA]</scope>
    <source>
        <strain evidence="4">U-32</strain>
    </source>
</reference>
<dbReference type="eggNOG" id="ENOG5032IFP">
    <property type="taxonomic scope" value="Bacteria"/>
</dbReference>
<feature type="transmembrane region" description="Helical" evidence="2">
    <location>
        <begin position="86"/>
        <end position="107"/>
    </location>
</feature>